<gene>
    <name evidence="3" type="ORF">HLPCO_000129</name>
</gene>
<dbReference type="InParanoid" id="U2EEU9"/>
<feature type="transmembrane region" description="Helical" evidence="1">
    <location>
        <begin position="37"/>
        <end position="56"/>
    </location>
</feature>
<evidence type="ECO:0000259" key="2">
    <source>
        <dbReference type="PROSITE" id="PS51832"/>
    </source>
</evidence>
<feature type="domain" description="HD-GYP" evidence="2">
    <location>
        <begin position="224"/>
        <end position="416"/>
    </location>
</feature>
<keyword evidence="4" id="KW-1185">Reference proteome</keyword>
<dbReference type="STRING" id="1033810.HLPCO_000129"/>
<dbReference type="PROSITE" id="PS51832">
    <property type="entry name" value="HD_GYP"/>
    <property type="match status" value="1"/>
</dbReference>
<feature type="transmembrane region" description="Helical" evidence="1">
    <location>
        <begin position="144"/>
        <end position="162"/>
    </location>
</feature>
<feature type="transmembrane region" description="Helical" evidence="1">
    <location>
        <begin position="121"/>
        <end position="137"/>
    </location>
</feature>
<keyword evidence="1" id="KW-1133">Transmembrane helix</keyword>
<dbReference type="eggNOG" id="COG3437">
    <property type="taxonomic scope" value="Bacteria"/>
</dbReference>
<reference evidence="3 4" key="2">
    <citation type="journal article" date="2013" name="PLoS ONE">
        <title>INDIGO - INtegrated Data Warehouse of MIcrobial GenOmes with Examples from the Red Sea Extremophiles.</title>
        <authorList>
            <person name="Alam I."/>
            <person name="Antunes A."/>
            <person name="Kamau A.A."/>
            <person name="Ba Alawi W."/>
            <person name="Kalkatawi M."/>
            <person name="Stingl U."/>
            <person name="Bajic V.B."/>
        </authorList>
    </citation>
    <scope>NUCLEOTIDE SEQUENCE [LARGE SCALE GENOMIC DNA]</scope>
    <source>
        <strain evidence="3 4">SSD-17B</strain>
    </source>
</reference>
<accession>U2EEU9</accession>
<feature type="transmembrane region" description="Helical" evidence="1">
    <location>
        <begin position="182"/>
        <end position="202"/>
    </location>
</feature>
<protein>
    <submittedName>
        <fullName evidence="3">Cyclic diguanylate phosphodiesterase protein</fullName>
    </submittedName>
</protein>
<dbReference type="InterPro" id="IPR037522">
    <property type="entry name" value="HD_GYP_dom"/>
</dbReference>
<keyword evidence="1" id="KW-0812">Transmembrane</keyword>
<evidence type="ECO:0000313" key="4">
    <source>
        <dbReference type="Proteomes" id="UP000005707"/>
    </source>
</evidence>
<dbReference type="Proteomes" id="UP000005707">
    <property type="component" value="Unassembled WGS sequence"/>
</dbReference>
<reference evidence="3 4" key="1">
    <citation type="journal article" date="2011" name="J. Bacteriol.">
        <title>Genome sequence of Haloplasma contractile, an unusual contractile bacterium from a deep-sea anoxic brine lake.</title>
        <authorList>
            <person name="Antunes A."/>
            <person name="Alam I."/>
            <person name="El Dorry H."/>
            <person name="Siam R."/>
            <person name="Robertson A."/>
            <person name="Bajic V.B."/>
            <person name="Stingl U."/>
        </authorList>
    </citation>
    <scope>NUCLEOTIDE SEQUENCE [LARGE SCALE GENOMIC DNA]</scope>
    <source>
        <strain evidence="3 4">SSD-17B</strain>
    </source>
</reference>
<name>U2EEU9_9MOLU</name>
<dbReference type="AlphaFoldDB" id="U2EEU9"/>
<evidence type="ECO:0000313" key="3">
    <source>
        <dbReference type="EMBL" id="ERJ13478.1"/>
    </source>
</evidence>
<sequence length="416" mass="48960">MGHIMKFFTYIMNYFSIEYEDMDLLDQVQVFRRRNIIVNRVLFMINILVTIFIVANPNQIIEVNALESLSLIAPTIGINILMAYFVSHDKDDLEKQTFGMYIVILSIVYLVLRVYYLHPALYTYVLIYLALVMISLFQNKNAMFLGDIMIFVVASIFHILALDQDSIFQTIIPKEVDPQFAVSIYTLFLLLFIFVITSIVLFSEHMENERKQELTKRNEIEGEFKHVIWNVFDTIEEFSESIVEHEKKGIYKIGLISKKLAGFCGFKEQDSLNLFNYSIIHGVHQDFSTHLGTEQKELLLDDYQQLKYKLNTGNNLIRRIRLSNKCNEMVRSRFESWIISQTFKQLKSEDSTKENQMILLAETYVLLRDKKSYKKALTHVKAVKELTDNFNHFFDDNVLSTFLDHHIEFEIIYENN</sequence>
<evidence type="ECO:0000256" key="1">
    <source>
        <dbReference type="SAM" id="Phobius"/>
    </source>
</evidence>
<proteinExistence type="predicted"/>
<dbReference type="Gene3D" id="1.10.3210.10">
    <property type="entry name" value="Hypothetical protein af1432"/>
    <property type="match status" value="1"/>
</dbReference>
<feature type="transmembrane region" description="Helical" evidence="1">
    <location>
        <begin position="68"/>
        <end position="86"/>
    </location>
</feature>
<comment type="caution">
    <text evidence="3">The sequence shown here is derived from an EMBL/GenBank/DDBJ whole genome shotgun (WGS) entry which is preliminary data.</text>
</comment>
<feature type="transmembrane region" description="Helical" evidence="1">
    <location>
        <begin position="98"/>
        <end position="115"/>
    </location>
</feature>
<dbReference type="EMBL" id="AFNU02000001">
    <property type="protein sequence ID" value="ERJ13478.1"/>
    <property type="molecule type" value="Genomic_DNA"/>
</dbReference>
<keyword evidence="1" id="KW-0472">Membrane</keyword>
<organism evidence="3 4">
    <name type="scientific">Haloplasma contractile SSD-17B</name>
    <dbReference type="NCBI Taxonomy" id="1033810"/>
    <lineage>
        <taxon>Bacteria</taxon>
        <taxon>Bacillati</taxon>
        <taxon>Mycoplasmatota</taxon>
        <taxon>Mollicutes</taxon>
        <taxon>Haloplasmatales</taxon>
        <taxon>Haloplasmataceae</taxon>
        <taxon>Haloplasma</taxon>
    </lineage>
</organism>